<reference evidence="1 2" key="1">
    <citation type="submission" date="2023-01" db="EMBL/GenBank/DDBJ databases">
        <authorList>
            <person name="Kreplak J."/>
        </authorList>
    </citation>
    <scope>NUCLEOTIDE SEQUENCE [LARGE SCALE GENOMIC DNA]</scope>
</reference>
<accession>A0AAV0ZGZ7</accession>
<dbReference type="EMBL" id="OX451737">
    <property type="protein sequence ID" value="CAI8597096.1"/>
    <property type="molecule type" value="Genomic_DNA"/>
</dbReference>
<protein>
    <submittedName>
        <fullName evidence="1">Uncharacterized protein</fullName>
    </submittedName>
</protein>
<proteinExistence type="predicted"/>
<organism evidence="1 2">
    <name type="scientific">Vicia faba</name>
    <name type="common">Broad bean</name>
    <name type="synonym">Faba vulgaris</name>
    <dbReference type="NCBI Taxonomy" id="3906"/>
    <lineage>
        <taxon>Eukaryota</taxon>
        <taxon>Viridiplantae</taxon>
        <taxon>Streptophyta</taxon>
        <taxon>Embryophyta</taxon>
        <taxon>Tracheophyta</taxon>
        <taxon>Spermatophyta</taxon>
        <taxon>Magnoliopsida</taxon>
        <taxon>eudicotyledons</taxon>
        <taxon>Gunneridae</taxon>
        <taxon>Pentapetalae</taxon>
        <taxon>rosids</taxon>
        <taxon>fabids</taxon>
        <taxon>Fabales</taxon>
        <taxon>Fabaceae</taxon>
        <taxon>Papilionoideae</taxon>
        <taxon>50 kb inversion clade</taxon>
        <taxon>NPAAA clade</taxon>
        <taxon>Hologalegina</taxon>
        <taxon>IRL clade</taxon>
        <taxon>Fabeae</taxon>
        <taxon>Vicia</taxon>
    </lineage>
</organism>
<keyword evidence="2" id="KW-1185">Reference proteome</keyword>
<name>A0AAV0ZGZ7_VICFA</name>
<sequence length="144" mass="16851">MNPLDQFQATKNAYYKDAKEINFTKFKVYTRVCSYSMRFPKSRQCTGFDFCSILKKGNELVETHYLETLHQELKKQLPSNHAQIVQLFRLTVVVMKCKAVEFARKLSSKLFFRHVLDDNLLTIIMCYHFLNDDPIGGVTMSQHS</sequence>
<dbReference type="AlphaFoldDB" id="A0AAV0ZGZ7"/>
<dbReference type="Proteomes" id="UP001157006">
    <property type="component" value="Chromosome 2"/>
</dbReference>
<evidence type="ECO:0000313" key="1">
    <source>
        <dbReference type="EMBL" id="CAI8597096.1"/>
    </source>
</evidence>
<gene>
    <name evidence="1" type="ORF">VFH_II065480</name>
</gene>
<evidence type="ECO:0000313" key="2">
    <source>
        <dbReference type="Proteomes" id="UP001157006"/>
    </source>
</evidence>